<dbReference type="EMBL" id="MGFP01000026">
    <property type="protein sequence ID" value="OGM09146.1"/>
    <property type="molecule type" value="Genomic_DNA"/>
</dbReference>
<dbReference type="InterPro" id="IPR050400">
    <property type="entry name" value="Bact_Cytoskel_RodZ"/>
</dbReference>
<evidence type="ECO:0000256" key="1">
    <source>
        <dbReference type="SAM" id="Phobius"/>
    </source>
</evidence>
<dbReference type="PANTHER" id="PTHR34475">
    <property type="match status" value="1"/>
</dbReference>
<feature type="transmembrane region" description="Helical" evidence="1">
    <location>
        <begin position="99"/>
        <end position="118"/>
    </location>
</feature>
<proteinExistence type="predicted"/>
<dbReference type="Pfam" id="PF13413">
    <property type="entry name" value="HTH_25"/>
    <property type="match status" value="1"/>
</dbReference>
<sequence length="209" mass="23855">MKSVGEVIKAVRNKKKISRKNLVNLTKIKEEFIEAIEDLRWEKLPEYPVVYGFVRSIAEALRIDEKNLLALLRRDYPPKNLPINPKPDVEQKFVWGPKLTFILGTVVVSFIIMGYLVFQYLSFVKSPKLLVNYPQDGEVVKENILTVEGITNPNATILVNNQPTLVEEDGKFKTEIEIYEGTENVVVIAKSRSGKESVISRKIIPELKN</sequence>
<dbReference type="Proteomes" id="UP000179219">
    <property type="component" value="Unassembled WGS sequence"/>
</dbReference>
<dbReference type="Gene3D" id="2.60.40.10">
    <property type="entry name" value="Immunoglobulins"/>
    <property type="match status" value="1"/>
</dbReference>
<keyword evidence="1" id="KW-1133">Transmembrane helix</keyword>
<gene>
    <name evidence="2" type="ORF">A2159_03600</name>
</gene>
<comment type="caution">
    <text evidence="2">The sequence shown here is derived from an EMBL/GenBank/DDBJ whole genome shotgun (WGS) entry which is preliminary data.</text>
</comment>
<dbReference type="Pfam" id="PF09136">
    <property type="entry name" value="Glucodextran_B"/>
    <property type="match status" value="1"/>
</dbReference>
<evidence type="ECO:0000313" key="2">
    <source>
        <dbReference type="EMBL" id="OGM09146.1"/>
    </source>
</evidence>
<name>A0A1F7X252_9BACT</name>
<organism evidence="2 3">
    <name type="scientific">Candidatus Woesebacteria bacterium RBG_13_34_9</name>
    <dbReference type="NCBI Taxonomy" id="1802477"/>
    <lineage>
        <taxon>Bacteria</taxon>
        <taxon>Candidatus Woeseibacteriota</taxon>
    </lineage>
</organism>
<dbReference type="Gene3D" id="1.10.260.40">
    <property type="entry name" value="lambda repressor-like DNA-binding domains"/>
    <property type="match status" value="1"/>
</dbReference>
<accession>A0A1F7X252</accession>
<keyword evidence="1" id="KW-0812">Transmembrane</keyword>
<dbReference type="AlphaFoldDB" id="A0A1F7X252"/>
<dbReference type="InterPro" id="IPR013783">
    <property type="entry name" value="Ig-like_fold"/>
</dbReference>
<protein>
    <recommendedName>
        <fullName evidence="4">HTH cro/C1-type domain-containing protein</fullName>
    </recommendedName>
</protein>
<reference evidence="2 3" key="1">
    <citation type="journal article" date="2016" name="Nat. Commun.">
        <title>Thousands of microbial genomes shed light on interconnected biogeochemical processes in an aquifer system.</title>
        <authorList>
            <person name="Anantharaman K."/>
            <person name="Brown C.T."/>
            <person name="Hug L.A."/>
            <person name="Sharon I."/>
            <person name="Castelle C.J."/>
            <person name="Probst A.J."/>
            <person name="Thomas B.C."/>
            <person name="Singh A."/>
            <person name="Wilkins M.J."/>
            <person name="Karaoz U."/>
            <person name="Brodie E.L."/>
            <person name="Williams K.H."/>
            <person name="Hubbard S.S."/>
            <person name="Banfield J.F."/>
        </authorList>
    </citation>
    <scope>NUCLEOTIDE SEQUENCE [LARGE SCALE GENOMIC DNA]</scope>
</reference>
<keyword evidence="1" id="KW-0472">Membrane</keyword>
<dbReference type="PANTHER" id="PTHR34475:SF1">
    <property type="entry name" value="CYTOSKELETON PROTEIN RODZ"/>
    <property type="match status" value="1"/>
</dbReference>
<dbReference type="InterPro" id="IPR010982">
    <property type="entry name" value="Lambda_DNA-bd_dom_sf"/>
</dbReference>
<evidence type="ECO:0000313" key="3">
    <source>
        <dbReference type="Proteomes" id="UP000179219"/>
    </source>
</evidence>
<evidence type="ECO:0008006" key="4">
    <source>
        <dbReference type="Google" id="ProtNLM"/>
    </source>
</evidence>
<dbReference type="GO" id="GO:0003677">
    <property type="term" value="F:DNA binding"/>
    <property type="evidence" value="ECO:0007669"/>
    <property type="project" value="InterPro"/>
</dbReference>